<dbReference type="Proteomes" id="UP000429595">
    <property type="component" value="Unassembled WGS sequence"/>
</dbReference>
<comment type="caution">
    <text evidence="2">The sequence shown here is derived from an EMBL/GenBank/DDBJ whole genome shotgun (WGS) entry which is preliminary data.</text>
</comment>
<keyword evidence="1" id="KW-0472">Membrane</keyword>
<name>A0A6I1FNJ8_9BACI</name>
<keyword evidence="3" id="KW-1185">Reference proteome</keyword>
<protein>
    <submittedName>
        <fullName evidence="2">Uncharacterized protein</fullName>
    </submittedName>
</protein>
<evidence type="ECO:0000313" key="2">
    <source>
        <dbReference type="EMBL" id="KAB7708024.1"/>
    </source>
</evidence>
<organism evidence="2 3">
    <name type="scientific">Bacillus aerolatus</name>
    <dbReference type="NCBI Taxonomy" id="2653354"/>
    <lineage>
        <taxon>Bacteria</taxon>
        <taxon>Bacillati</taxon>
        <taxon>Bacillota</taxon>
        <taxon>Bacilli</taxon>
        <taxon>Bacillales</taxon>
        <taxon>Bacillaceae</taxon>
        <taxon>Bacillus</taxon>
    </lineage>
</organism>
<dbReference type="AlphaFoldDB" id="A0A6I1FNJ8"/>
<evidence type="ECO:0000313" key="3">
    <source>
        <dbReference type="Proteomes" id="UP000429595"/>
    </source>
</evidence>
<proteinExistence type="predicted"/>
<feature type="transmembrane region" description="Helical" evidence="1">
    <location>
        <begin position="38"/>
        <end position="60"/>
    </location>
</feature>
<evidence type="ECO:0000256" key="1">
    <source>
        <dbReference type="SAM" id="Phobius"/>
    </source>
</evidence>
<accession>A0A6I1FNJ8</accession>
<keyword evidence="1" id="KW-1133">Transmembrane helix</keyword>
<reference evidence="2 3" key="1">
    <citation type="submission" date="2019-10" db="EMBL/GenBank/DDBJ databases">
        <title>Bacillus aerolatum sp. nov., isolated from bioaerosol of sport playgrounds.</title>
        <authorList>
            <person name="Chen P."/>
            <person name="Zhang G."/>
        </authorList>
    </citation>
    <scope>NUCLEOTIDE SEQUENCE [LARGE SCALE GENOMIC DNA]</scope>
    <source>
        <strain evidence="2 3">CX253</strain>
    </source>
</reference>
<gene>
    <name evidence="2" type="ORF">F9802_04750</name>
</gene>
<dbReference type="EMBL" id="WEIO01000002">
    <property type="protein sequence ID" value="KAB7708024.1"/>
    <property type="molecule type" value="Genomic_DNA"/>
</dbReference>
<dbReference type="RefSeq" id="WP_152150010.1">
    <property type="nucleotide sequence ID" value="NZ_WEIO01000002.1"/>
</dbReference>
<keyword evidence="1" id="KW-0812">Transmembrane</keyword>
<sequence length="61" mass="6394">MTSIRRTGEVAFFSHAAGLAYDLEPQGGGAGQRKAESAYALAAAAHVAVCIGMTIFNYIFN</sequence>